<dbReference type="AlphaFoldDB" id="A0A1I6YWD7"/>
<evidence type="ECO:0000313" key="3">
    <source>
        <dbReference type="Proteomes" id="UP000199165"/>
    </source>
</evidence>
<feature type="region of interest" description="Disordered" evidence="1">
    <location>
        <begin position="1"/>
        <end position="72"/>
    </location>
</feature>
<dbReference type="Proteomes" id="UP000199165">
    <property type="component" value="Unassembled WGS sequence"/>
</dbReference>
<gene>
    <name evidence="2" type="ORF">SAMN04487904_103301</name>
</gene>
<proteinExistence type="predicted"/>
<feature type="compositionally biased region" description="Basic residues" evidence="1">
    <location>
        <begin position="113"/>
        <end position="123"/>
    </location>
</feature>
<keyword evidence="3" id="KW-1185">Reference proteome</keyword>
<evidence type="ECO:0000256" key="1">
    <source>
        <dbReference type="SAM" id="MobiDB-lite"/>
    </source>
</evidence>
<reference evidence="3" key="1">
    <citation type="submission" date="2016-10" db="EMBL/GenBank/DDBJ databases">
        <authorList>
            <person name="Varghese N."/>
            <person name="Submissions S."/>
        </authorList>
    </citation>
    <scope>NUCLEOTIDE SEQUENCE [LARGE SCALE GENOMIC DNA]</scope>
    <source>
        <strain evidence="3">DSM 45501</strain>
    </source>
</reference>
<sequence length="302" mass="31708">MGWPNTSGPNSRNGDPAQSRHRGCLGPSLGGTSRTALAAGPATSGRYYTTPPASSREPHGRTRGRSCCEGGGSFHCGRGATRHRTEGPAISWEIDAAPTQRQGEAARSERIRPRSRTALRRSHSWTPRPGRCFRGLNPPVNVGTCLAATAPRVLVDRIPRRARSGPVSVSRVPRRGRTVTGSCEPCRLPRRRRTTAVPAVTTRYVPVWDTSSLGPPTSTAPWEIAATGTPDAGTAANAVDADSASGKTRGAVLHRGPLPAGAPAVSAELRSGPTAARSRGERGNSGAYPATKTHPFVAGSRR</sequence>
<feature type="region of interest" description="Disordered" evidence="1">
    <location>
        <begin position="98"/>
        <end position="126"/>
    </location>
</feature>
<feature type="region of interest" description="Disordered" evidence="1">
    <location>
        <begin position="234"/>
        <end position="302"/>
    </location>
</feature>
<protein>
    <submittedName>
        <fullName evidence="2">Uncharacterized protein</fullName>
    </submittedName>
</protein>
<name>A0A1I6YWD7_9ACTN</name>
<accession>A0A1I6YWD7</accession>
<organism evidence="2 3">
    <name type="scientific">Actinopolyspora righensis</name>
    <dbReference type="NCBI Taxonomy" id="995060"/>
    <lineage>
        <taxon>Bacteria</taxon>
        <taxon>Bacillati</taxon>
        <taxon>Actinomycetota</taxon>
        <taxon>Actinomycetes</taxon>
        <taxon>Actinopolysporales</taxon>
        <taxon>Actinopolysporaceae</taxon>
        <taxon>Actinopolyspora</taxon>
        <taxon>Actinopolyspora alba group</taxon>
    </lineage>
</organism>
<dbReference type="EMBL" id="FPAT01000003">
    <property type="protein sequence ID" value="SFT54674.1"/>
    <property type="molecule type" value="Genomic_DNA"/>
</dbReference>
<evidence type="ECO:0000313" key="2">
    <source>
        <dbReference type="EMBL" id="SFT54674.1"/>
    </source>
</evidence>
<feature type="compositionally biased region" description="Polar residues" evidence="1">
    <location>
        <begin position="1"/>
        <end position="13"/>
    </location>
</feature>
<dbReference type="STRING" id="995060.SAMN04487904_103301"/>